<dbReference type="EMBL" id="JACXVP010000002">
    <property type="protein sequence ID" value="KAG5623052.1"/>
    <property type="molecule type" value="Genomic_DNA"/>
</dbReference>
<accession>A0A9J6AFJ8</accession>
<dbReference type="Proteomes" id="UP000824120">
    <property type="component" value="Chromosome 2"/>
</dbReference>
<sequence>MVESYELVQYEWHSVPVQLLLPKGQWSFLSELQGQQALGSISVYFCIILSESAIKQYITVIIDIDPSNPSGISFDGFFVSSAMVAMLSKPPYAKYTIAAATKIPLAPCGTKGVKLEALATAALPAMDPRIMFPAVIKAAKSPSSTLMYANDPPATGISTANSV</sequence>
<evidence type="ECO:0000313" key="1">
    <source>
        <dbReference type="EMBL" id="KAG5623052.1"/>
    </source>
</evidence>
<gene>
    <name evidence="1" type="ORF">H5410_008270</name>
</gene>
<keyword evidence="2" id="KW-1185">Reference proteome</keyword>
<organism evidence="1 2">
    <name type="scientific">Solanum commersonii</name>
    <name type="common">Commerson's wild potato</name>
    <name type="synonym">Commerson's nightshade</name>
    <dbReference type="NCBI Taxonomy" id="4109"/>
    <lineage>
        <taxon>Eukaryota</taxon>
        <taxon>Viridiplantae</taxon>
        <taxon>Streptophyta</taxon>
        <taxon>Embryophyta</taxon>
        <taxon>Tracheophyta</taxon>
        <taxon>Spermatophyta</taxon>
        <taxon>Magnoliopsida</taxon>
        <taxon>eudicotyledons</taxon>
        <taxon>Gunneridae</taxon>
        <taxon>Pentapetalae</taxon>
        <taxon>asterids</taxon>
        <taxon>lamiids</taxon>
        <taxon>Solanales</taxon>
        <taxon>Solanaceae</taxon>
        <taxon>Solanoideae</taxon>
        <taxon>Solaneae</taxon>
        <taxon>Solanum</taxon>
    </lineage>
</organism>
<reference evidence="1 2" key="1">
    <citation type="submission" date="2020-09" db="EMBL/GenBank/DDBJ databases">
        <title>De no assembly of potato wild relative species, Solanum commersonii.</title>
        <authorList>
            <person name="Cho K."/>
        </authorList>
    </citation>
    <scope>NUCLEOTIDE SEQUENCE [LARGE SCALE GENOMIC DNA]</scope>
    <source>
        <strain evidence="1">LZ3.2</strain>
        <tissue evidence="1">Leaf</tissue>
    </source>
</reference>
<dbReference type="AlphaFoldDB" id="A0A9J6AFJ8"/>
<evidence type="ECO:0000313" key="2">
    <source>
        <dbReference type="Proteomes" id="UP000824120"/>
    </source>
</evidence>
<comment type="caution">
    <text evidence="1">The sequence shown here is derived from an EMBL/GenBank/DDBJ whole genome shotgun (WGS) entry which is preliminary data.</text>
</comment>
<name>A0A9J6AFJ8_SOLCO</name>
<protein>
    <submittedName>
        <fullName evidence="1">Uncharacterized protein</fullName>
    </submittedName>
</protein>
<proteinExistence type="predicted"/>